<keyword evidence="3" id="KW-1185">Reference proteome</keyword>
<reference evidence="2 3" key="1">
    <citation type="submission" date="2019-12" db="EMBL/GenBank/DDBJ databases">
        <title>Comparative genomics gives insights into the taxonomy of the Azoarcus-Aromatoleum group and reveals separate origins of nif in the plant-associated Azoarcus and non-plant-associated Aromatoleum sub-groups.</title>
        <authorList>
            <person name="Lafos M."/>
            <person name="Maluk M."/>
            <person name="Batista M."/>
            <person name="Junghare M."/>
            <person name="Carmona M."/>
            <person name="Faoro H."/>
            <person name="Cruz L.M."/>
            <person name="Battistoni F."/>
            <person name="De Souza E."/>
            <person name="Pedrosa F."/>
            <person name="Chen W.-M."/>
            <person name="Poole P.S."/>
            <person name="Dixon R.A."/>
            <person name="James E.K."/>
        </authorList>
    </citation>
    <scope>NUCLEOTIDE SEQUENCE [LARGE SCALE GENOMIC DNA]</scope>
    <source>
        <strain evidence="2 3">PbN1</strain>
    </source>
</reference>
<evidence type="ECO:0000313" key="2">
    <source>
        <dbReference type="EMBL" id="NMG17157.1"/>
    </source>
</evidence>
<dbReference type="InterPro" id="IPR002850">
    <property type="entry name" value="PIN_toxin-like"/>
</dbReference>
<comment type="caution">
    <text evidence="2">The sequence shown here is derived from an EMBL/GenBank/DDBJ whole genome shotgun (WGS) entry which is preliminary data.</text>
</comment>
<accession>A0ABX1NYV8</accession>
<dbReference type="Pfam" id="PF13470">
    <property type="entry name" value="PIN_3"/>
    <property type="match status" value="1"/>
</dbReference>
<dbReference type="InterPro" id="IPR002716">
    <property type="entry name" value="PIN_dom"/>
</dbReference>
<protein>
    <submittedName>
        <fullName evidence="2">Toxin-antitoxin system toxin component, PIN family</fullName>
    </submittedName>
</protein>
<evidence type="ECO:0000313" key="3">
    <source>
        <dbReference type="Proteomes" id="UP000633943"/>
    </source>
</evidence>
<dbReference type="PANTHER" id="PTHR34610:SF3">
    <property type="entry name" value="SSL7007 PROTEIN"/>
    <property type="match status" value="1"/>
</dbReference>
<dbReference type="SUPFAM" id="SSF88723">
    <property type="entry name" value="PIN domain-like"/>
    <property type="match status" value="1"/>
</dbReference>
<dbReference type="InterPro" id="IPR029060">
    <property type="entry name" value="PIN-like_dom_sf"/>
</dbReference>
<proteinExistence type="predicted"/>
<name>A0ABX1NYV8_9RHOO</name>
<evidence type="ECO:0000259" key="1">
    <source>
        <dbReference type="Pfam" id="PF13470"/>
    </source>
</evidence>
<dbReference type="PANTHER" id="PTHR34610">
    <property type="entry name" value="SSL7007 PROTEIN"/>
    <property type="match status" value="1"/>
</dbReference>
<dbReference type="Proteomes" id="UP000633943">
    <property type="component" value="Unassembled WGS sequence"/>
</dbReference>
<dbReference type="EMBL" id="WTVP01000062">
    <property type="protein sequence ID" value="NMG17157.1"/>
    <property type="molecule type" value="Genomic_DNA"/>
</dbReference>
<dbReference type="RefSeq" id="WP_169203697.1">
    <property type="nucleotide sequence ID" value="NZ_CP059467.1"/>
</dbReference>
<sequence>MPDLPCPRVVLDTNTVMALWLFEDPALARLRDLIEGRHLTLVTRTDALDELRHVLAYRQFGVDAERQATILAGYTARVTLLADRGAPARVDGPAQALPALPLCRDRDDQKFLEIARDGEASHLVSRDKALLKLNRHRLLRSLFAVMTPENFAQELASR</sequence>
<organism evidence="2 3">
    <name type="scientific">Aromatoleum bremense</name>
    <dbReference type="NCBI Taxonomy" id="76115"/>
    <lineage>
        <taxon>Bacteria</taxon>
        <taxon>Pseudomonadati</taxon>
        <taxon>Pseudomonadota</taxon>
        <taxon>Betaproteobacteria</taxon>
        <taxon>Rhodocyclales</taxon>
        <taxon>Rhodocyclaceae</taxon>
        <taxon>Aromatoleum</taxon>
    </lineage>
</organism>
<gene>
    <name evidence="2" type="ORF">GPA24_16780</name>
</gene>
<dbReference type="NCBIfam" id="TIGR00305">
    <property type="entry name" value="putative toxin-antitoxin system toxin component, PIN family"/>
    <property type="match status" value="1"/>
</dbReference>
<feature type="domain" description="PIN" evidence="1">
    <location>
        <begin position="8"/>
        <end position="129"/>
    </location>
</feature>